<organism evidence="1 2">
    <name type="scientific">Thioclava nitratireducens</name>
    <dbReference type="NCBI Taxonomy" id="1915078"/>
    <lineage>
        <taxon>Bacteria</taxon>
        <taxon>Pseudomonadati</taxon>
        <taxon>Pseudomonadota</taxon>
        <taxon>Alphaproteobacteria</taxon>
        <taxon>Rhodobacterales</taxon>
        <taxon>Paracoccaceae</taxon>
        <taxon>Thioclava</taxon>
    </lineage>
</organism>
<keyword evidence="2" id="KW-1185">Reference proteome</keyword>
<dbReference type="Proteomes" id="UP000185622">
    <property type="component" value="Chromosome"/>
</dbReference>
<gene>
    <name evidence="1" type="ORF">BMG03_00960</name>
</gene>
<sequence>MMRAGFSWQFLPAASAERCAGLTRRAPFRLNETSALSSIPAPVSDAALSSRFPSGRPHRIQIPAQAKQAMRAQGGAVGRAVCACRPNQFPVARGVMRAITAPCPDFGRGFGLARLFAGGRYGQ</sequence>
<dbReference type="EMBL" id="CP019437">
    <property type="protein sequence ID" value="AQS46525.1"/>
    <property type="molecule type" value="Genomic_DNA"/>
</dbReference>
<name>A0ABN4X210_9RHOB</name>
<evidence type="ECO:0000313" key="1">
    <source>
        <dbReference type="EMBL" id="AQS46525.1"/>
    </source>
</evidence>
<accession>A0ABN4X210</accession>
<evidence type="ECO:0000313" key="2">
    <source>
        <dbReference type="Proteomes" id="UP000185622"/>
    </source>
</evidence>
<protein>
    <submittedName>
        <fullName evidence="1">Uncharacterized protein</fullName>
    </submittedName>
</protein>
<proteinExistence type="predicted"/>
<reference evidence="1 2" key="1">
    <citation type="submission" date="2017-01" db="EMBL/GenBank/DDBJ databases">
        <title>The complete genome sequence of a sulfur-oxidizing marine bacterium Thioclava sp. 25B10_4T.</title>
        <authorList>
            <person name="Liu Y."/>
            <person name="Lai Q."/>
            <person name="Shao Z."/>
        </authorList>
    </citation>
    <scope>NUCLEOTIDE SEQUENCE [LARGE SCALE GENOMIC DNA]</scope>
    <source>
        <strain evidence="1 2">25B10_4</strain>
    </source>
</reference>